<dbReference type="AlphaFoldDB" id="A0A438CBE4"/>
<gene>
    <name evidence="2" type="ORF">CK203_111441</name>
</gene>
<dbReference type="Proteomes" id="UP000288805">
    <property type="component" value="Unassembled WGS sequence"/>
</dbReference>
<evidence type="ECO:0000256" key="1">
    <source>
        <dbReference type="SAM" id="MobiDB-lite"/>
    </source>
</evidence>
<feature type="compositionally biased region" description="Basic and acidic residues" evidence="1">
    <location>
        <begin position="80"/>
        <end position="90"/>
    </location>
</feature>
<sequence length="227" mass="25110">MSTSSLEQAILKISKVMEDFVARGKRKLPPQPHHNLQGTNAKRSRKVLKIDTWWGIAMTTLWTNLPLKIKRYDACKNRSYGENRENRGESQTEQFAPPHSETVGNISITSRSSFHVYYISFQILGSQESIGSNGARFGVETKKLWPFEDDCAKLKGNVAAAPHFATESIGSNGARFGVETKKLWPFEDDCAKLNGNVAAAPHFATVGHVFGALSGAQIMHTISLFEA</sequence>
<organism evidence="2 3">
    <name type="scientific">Vitis vinifera</name>
    <name type="common">Grape</name>
    <dbReference type="NCBI Taxonomy" id="29760"/>
    <lineage>
        <taxon>Eukaryota</taxon>
        <taxon>Viridiplantae</taxon>
        <taxon>Streptophyta</taxon>
        <taxon>Embryophyta</taxon>
        <taxon>Tracheophyta</taxon>
        <taxon>Spermatophyta</taxon>
        <taxon>Magnoliopsida</taxon>
        <taxon>eudicotyledons</taxon>
        <taxon>Gunneridae</taxon>
        <taxon>Pentapetalae</taxon>
        <taxon>rosids</taxon>
        <taxon>Vitales</taxon>
        <taxon>Vitaceae</taxon>
        <taxon>Viteae</taxon>
        <taxon>Vitis</taxon>
    </lineage>
</organism>
<dbReference type="EMBL" id="QGNW01002356">
    <property type="protein sequence ID" value="RVW20560.1"/>
    <property type="molecule type" value="Genomic_DNA"/>
</dbReference>
<accession>A0A438CBE4</accession>
<proteinExistence type="predicted"/>
<evidence type="ECO:0000313" key="3">
    <source>
        <dbReference type="Proteomes" id="UP000288805"/>
    </source>
</evidence>
<reference evidence="2 3" key="1">
    <citation type="journal article" date="2018" name="PLoS Genet.">
        <title>Population sequencing reveals clonal diversity and ancestral inbreeding in the grapevine cultivar Chardonnay.</title>
        <authorList>
            <person name="Roach M.J."/>
            <person name="Johnson D.L."/>
            <person name="Bohlmann J."/>
            <person name="van Vuuren H.J."/>
            <person name="Jones S.J."/>
            <person name="Pretorius I.S."/>
            <person name="Schmidt S.A."/>
            <person name="Borneman A.R."/>
        </authorList>
    </citation>
    <scope>NUCLEOTIDE SEQUENCE [LARGE SCALE GENOMIC DNA]</scope>
    <source>
        <strain evidence="3">cv. Chardonnay</strain>
        <tissue evidence="2">Leaf</tissue>
    </source>
</reference>
<protein>
    <submittedName>
        <fullName evidence="2">Uncharacterized protein</fullName>
    </submittedName>
</protein>
<evidence type="ECO:0000313" key="2">
    <source>
        <dbReference type="EMBL" id="RVW20560.1"/>
    </source>
</evidence>
<feature type="region of interest" description="Disordered" evidence="1">
    <location>
        <begin position="80"/>
        <end position="101"/>
    </location>
</feature>
<name>A0A438CBE4_VITVI</name>
<comment type="caution">
    <text evidence="2">The sequence shown here is derived from an EMBL/GenBank/DDBJ whole genome shotgun (WGS) entry which is preliminary data.</text>
</comment>